<sequence length="79" mass="9122">MFYLQTPQFPLSLEQCLQYLQFLQALQLLLPVQVATFVVRGVISDNSSSSPTVLELTIKINFIENNIFYDLTIDFYVNN</sequence>
<keyword evidence="2" id="KW-1185">Reference proteome</keyword>
<gene>
    <name evidence="1" type="ORF">C8P70_12537</name>
</gene>
<evidence type="ECO:0000313" key="1">
    <source>
        <dbReference type="EMBL" id="TDS54594.1"/>
    </source>
</evidence>
<comment type="caution">
    <text evidence="1">The sequence shown here is derived from an EMBL/GenBank/DDBJ whole genome shotgun (WGS) entry which is preliminary data.</text>
</comment>
<dbReference type="Proteomes" id="UP000295215">
    <property type="component" value="Unassembled WGS sequence"/>
</dbReference>
<name>A0A4R7EQ12_9FLAO</name>
<dbReference type="EMBL" id="SOAG01000025">
    <property type="protein sequence ID" value="TDS54594.1"/>
    <property type="molecule type" value="Genomic_DNA"/>
</dbReference>
<dbReference type="AlphaFoldDB" id="A0A4R7EQ12"/>
<accession>A0A4R7EQ12</accession>
<evidence type="ECO:0000313" key="2">
    <source>
        <dbReference type="Proteomes" id="UP000295215"/>
    </source>
</evidence>
<organism evidence="1 2">
    <name type="scientific">Myroides indicus</name>
    <dbReference type="NCBI Taxonomy" id="1323422"/>
    <lineage>
        <taxon>Bacteria</taxon>
        <taxon>Pseudomonadati</taxon>
        <taxon>Bacteroidota</taxon>
        <taxon>Flavobacteriia</taxon>
        <taxon>Flavobacteriales</taxon>
        <taxon>Flavobacteriaceae</taxon>
        <taxon>Myroides</taxon>
    </lineage>
</organism>
<proteinExistence type="predicted"/>
<reference evidence="1 2" key="1">
    <citation type="submission" date="2019-03" db="EMBL/GenBank/DDBJ databases">
        <title>Genomic Encyclopedia of Archaeal and Bacterial Type Strains, Phase II (KMG-II): from individual species to whole genera.</title>
        <authorList>
            <person name="Goeker M."/>
        </authorList>
    </citation>
    <scope>NUCLEOTIDE SEQUENCE [LARGE SCALE GENOMIC DNA]</scope>
    <source>
        <strain evidence="1 2">DSM 28213</strain>
    </source>
</reference>
<protein>
    <submittedName>
        <fullName evidence="1">Uncharacterized protein</fullName>
    </submittedName>
</protein>